<reference evidence="2 3" key="1">
    <citation type="submission" date="2014-02" db="EMBL/GenBank/DDBJ databases">
        <title>The genome sequence of the entomopathogenic fungus Metarhizium robertsii ARSEF 2575.</title>
        <authorList>
            <person name="Giuliano Garisto Donzelli B."/>
            <person name="Roe B.A."/>
            <person name="Macmil S.L."/>
            <person name="Krasnoff S.B."/>
            <person name="Gibson D.M."/>
        </authorList>
    </citation>
    <scope>NUCLEOTIDE SEQUENCE [LARGE SCALE GENOMIC DNA]</scope>
    <source>
        <strain evidence="2 3">ARSEF 2575</strain>
    </source>
</reference>
<dbReference type="HOGENOM" id="CLU_539760_0_0_1"/>
<feature type="compositionally biased region" description="Polar residues" evidence="1">
    <location>
        <begin position="74"/>
        <end position="88"/>
    </location>
</feature>
<feature type="region of interest" description="Disordered" evidence="1">
    <location>
        <begin position="411"/>
        <end position="432"/>
    </location>
</feature>
<feature type="compositionally biased region" description="Polar residues" evidence="1">
    <location>
        <begin position="568"/>
        <end position="582"/>
    </location>
</feature>
<organism evidence="2 3">
    <name type="scientific">Metarhizium robertsii</name>
    <dbReference type="NCBI Taxonomy" id="568076"/>
    <lineage>
        <taxon>Eukaryota</taxon>
        <taxon>Fungi</taxon>
        <taxon>Dikarya</taxon>
        <taxon>Ascomycota</taxon>
        <taxon>Pezizomycotina</taxon>
        <taxon>Sordariomycetes</taxon>
        <taxon>Hypocreomycetidae</taxon>
        <taxon>Hypocreales</taxon>
        <taxon>Clavicipitaceae</taxon>
        <taxon>Metarhizium</taxon>
    </lineage>
</organism>
<dbReference type="eggNOG" id="ENOG502T491">
    <property type="taxonomic scope" value="Eukaryota"/>
</dbReference>
<gene>
    <name evidence="2" type="ORF">X797_004316</name>
</gene>
<feature type="compositionally biased region" description="Polar residues" evidence="1">
    <location>
        <begin position="416"/>
        <end position="427"/>
    </location>
</feature>
<feature type="region of interest" description="Disordered" evidence="1">
    <location>
        <begin position="568"/>
        <end position="591"/>
    </location>
</feature>
<protein>
    <submittedName>
        <fullName evidence="2">Uncharacterized protein</fullName>
    </submittedName>
</protein>
<dbReference type="OrthoDB" id="4207421at2759"/>
<sequence length="621" mass="68795">MASTQVTCGRKRSLLRTFGSRRRHKDFIVSVSAPSCDVVTTPTRPVCEVEPAIIPNASPRRHLKHSDHDDRDPVNSNGQSPDGATKIQNIRPGVVDIAPKRPQVRSPNCVAGVETPLLSPFEMHPVIFSPPEPLYQSSVRSVLKRTSLEAPYSSCSTQHNRRYTTNSAPLEKTAELLKLLDTSTANVEESSTEKDELAPCVQVRPALAMQEEIADQRSSLQALGGYVHKASAEEINDKLREMLAAIDALKPPTLQKTQAPRKLYRVASSRVFARMSDAFGRMYNKSTSPEVRTGDQENRTRLEETGMPIKRSLSQADSSQHSIRSIEIRLNEGSNLDRRKVQQLIGGPVFQKSVALNEKSTLCRKSDGWTNIPESAMPMGRRESKLRSFSSSMNPFEAEEDFENDLENGILRASPAGSSTPRICTNRDSSSSYGDDYVDDLSGSSVGQVNLARIVVKVGKNNVGTPKIRQVNLQSPANVKDCSPKPWQRSKRGRDMQYDDDFGIAKKHPSPSKRDLEELELAFQRYKLPGLHTEDETDELANSNASLGEVLTAKDPNKKMLRNQITQTKTTPVQQRPMSKTAPSRIPRPSSLVAKRKITGIRLAADCRPKNAVLGEPDELL</sequence>
<evidence type="ECO:0000313" key="3">
    <source>
        <dbReference type="Proteomes" id="UP000030151"/>
    </source>
</evidence>
<name>A0A0A1UVX6_9HYPO</name>
<evidence type="ECO:0000313" key="2">
    <source>
        <dbReference type="EMBL" id="EXV02187.1"/>
    </source>
</evidence>
<dbReference type="EMBL" id="JELW01000005">
    <property type="protein sequence ID" value="EXV02187.1"/>
    <property type="molecule type" value="Genomic_DNA"/>
</dbReference>
<feature type="region of interest" description="Disordered" evidence="1">
    <location>
        <begin position="53"/>
        <end position="92"/>
    </location>
</feature>
<accession>A0A0A1UVX6</accession>
<dbReference type="Proteomes" id="UP000030151">
    <property type="component" value="Unassembled WGS sequence"/>
</dbReference>
<proteinExistence type="predicted"/>
<comment type="caution">
    <text evidence="2">The sequence shown here is derived from an EMBL/GenBank/DDBJ whole genome shotgun (WGS) entry which is preliminary data.</text>
</comment>
<evidence type="ECO:0000256" key="1">
    <source>
        <dbReference type="SAM" id="MobiDB-lite"/>
    </source>
</evidence>
<dbReference type="AlphaFoldDB" id="A0A0A1UVX6"/>